<keyword evidence="2" id="KW-0223">Dioxygenase</keyword>
<dbReference type="InterPro" id="IPR058997">
    <property type="entry name" value="YycE-like_C"/>
</dbReference>
<evidence type="ECO:0000259" key="1">
    <source>
        <dbReference type="PROSITE" id="PS51819"/>
    </source>
</evidence>
<dbReference type="SUPFAM" id="SSF54593">
    <property type="entry name" value="Glyoxalase/Bleomycin resistance protein/Dihydroxybiphenyl dioxygenase"/>
    <property type="match status" value="1"/>
</dbReference>
<dbReference type="RefSeq" id="WP_184914617.1">
    <property type="nucleotide sequence ID" value="NZ_JACHJR010000001.1"/>
</dbReference>
<keyword evidence="2" id="KW-0560">Oxidoreductase</keyword>
<gene>
    <name evidence="2" type="ORF">F4556_002644</name>
</gene>
<dbReference type="Proteomes" id="UP000573327">
    <property type="component" value="Unassembled WGS sequence"/>
</dbReference>
<protein>
    <submittedName>
        <fullName evidence="2">Catechol 2,3-dioxygenase-like lactoylglutathione lyase family enzyme</fullName>
    </submittedName>
</protein>
<dbReference type="CDD" id="cd06587">
    <property type="entry name" value="VOC"/>
    <property type="match status" value="1"/>
</dbReference>
<dbReference type="GO" id="GO:0016829">
    <property type="term" value="F:lyase activity"/>
    <property type="evidence" value="ECO:0007669"/>
    <property type="project" value="UniProtKB-KW"/>
</dbReference>
<dbReference type="GO" id="GO:0051213">
    <property type="term" value="F:dioxygenase activity"/>
    <property type="evidence" value="ECO:0007669"/>
    <property type="project" value="UniProtKB-KW"/>
</dbReference>
<name>A0A7W7SAY5_9ACTN</name>
<dbReference type="InterPro" id="IPR037523">
    <property type="entry name" value="VOC_core"/>
</dbReference>
<feature type="domain" description="VOC" evidence="1">
    <location>
        <begin position="3"/>
        <end position="127"/>
    </location>
</feature>
<evidence type="ECO:0000313" key="2">
    <source>
        <dbReference type="EMBL" id="MBB4947109.1"/>
    </source>
</evidence>
<dbReference type="AlphaFoldDB" id="A0A7W7SAY5"/>
<accession>A0A7W7SAY5</accession>
<dbReference type="Pfam" id="PF22658">
    <property type="entry name" value="YycE-like_N"/>
    <property type="match status" value="1"/>
</dbReference>
<sequence length="132" mass="14923">MNGSSHVRIARPSRDLAAAERFWIDGLGLSVLYRFESDGTTEEHSLLMAGWPDAAWHLELVDAGEIRPRPTVEDLFVVYLGEPVPEELVARLEAHGGRRVKAHNPYWDQWGVTVEDPDGYRLVLSTRQWSNG</sequence>
<reference evidence="2 3" key="1">
    <citation type="submission" date="2020-08" db="EMBL/GenBank/DDBJ databases">
        <title>Sequencing the genomes of 1000 actinobacteria strains.</title>
        <authorList>
            <person name="Klenk H.-P."/>
        </authorList>
    </citation>
    <scope>NUCLEOTIDE SEQUENCE [LARGE SCALE GENOMIC DNA]</scope>
    <source>
        <strain evidence="2 3">DSM 44786</strain>
    </source>
</reference>
<dbReference type="InterPro" id="IPR029068">
    <property type="entry name" value="Glyas_Bleomycin-R_OHBP_Dase"/>
</dbReference>
<comment type="caution">
    <text evidence="2">The sequence shown here is derived from an EMBL/GenBank/DDBJ whole genome shotgun (WGS) entry which is preliminary data.</text>
</comment>
<dbReference type="Gene3D" id="3.10.180.10">
    <property type="entry name" value="2,3-Dihydroxybiphenyl 1,2-Dioxygenase, domain 1"/>
    <property type="match status" value="1"/>
</dbReference>
<evidence type="ECO:0000313" key="3">
    <source>
        <dbReference type="Proteomes" id="UP000573327"/>
    </source>
</evidence>
<proteinExistence type="predicted"/>
<dbReference type="PROSITE" id="PS51819">
    <property type="entry name" value="VOC"/>
    <property type="match status" value="1"/>
</dbReference>
<organism evidence="2 3">
    <name type="scientific">Kitasatospora gansuensis</name>
    <dbReference type="NCBI Taxonomy" id="258050"/>
    <lineage>
        <taxon>Bacteria</taxon>
        <taxon>Bacillati</taxon>
        <taxon>Actinomycetota</taxon>
        <taxon>Actinomycetes</taxon>
        <taxon>Kitasatosporales</taxon>
        <taxon>Streptomycetaceae</taxon>
        <taxon>Kitasatospora</taxon>
    </lineage>
</organism>
<dbReference type="InterPro" id="IPR058998">
    <property type="entry name" value="YycE-like_N"/>
</dbReference>
<dbReference type="Pfam" id="PF22659">
    <property type="entry name" value="YycE-like_C"/>
    <property type="match status" value="1"/>
</dbReference>
<keyword evidence="2" id="KW-0456">Lyase</keyword>
<keyword evidence="3" id="KW-1185">Reference proteome</keyword>
<dbReference type="EMBL" id="JACHJR010000001">
    <property type="protein sequence ID" value="MBB4947109.1"/>
    <property type="molecule type" value="Genomic_DNA"/>
</dbReference>